<evidence type="ECO:0000313" key="2">
    <source>
        <dbReference type="Proteomes" id="UP001224122"/>
    </source>
</evidence>
<dbReference type="InterPro" id="IPR013785">
    <property type="entry name" value="Aldolase_TIM"/>
</dbReference>
<comment type="caution">
    <text evidence="1">The sequence shown here is derived from an EMBL/GenBank/DDBJ whole genome shotgun (WGS) entry which is preliminary data.</text>
</comment>
<dbReference type="Proteomes" id="UP001224122">
    <property type="component" value="Unassembled WGS sequence"/>
</dbReference>
<dbReference type="EMBL" id="JAUSTW010000011">
    <property type="protein sequence ID" value="MDQ0201684.1"/>
    <property type="molecule type" value="Genomic_DNA"/>
</dbReference>
<keyword evidence="2" id="KW-1185">Reference proteome</keyword>
<name>A0ABT9Y1R1_9BACI</name>
<dbReference type="RefSeq" id="WP_307413223.1">
    <property type="nucleotide sequence ID" value="NZ_JAUSTW010000011.1"/>
</dbReference>
<gene>
    <name evidence="1" type="ORF">J2S10_004894</name>
</gene>
<organism evidence="1 2">
    <name type="scientific">Neobacillus ginsengisoli</name>
    <dbReference type="NCBI Taxonomy" id="904295"/>
    <lineage>
        <taxon>Bacteria</taxon>
        <taxon>Bacillati</taxon>
        <taxon>Bacillota</taxon>
        <taxon>Bacilli</taxon>
        <taxon>Bacillales</taxon>
        <taxon>Bacillaceae</taxon>
        <taxon>Neobacillus</taxon>
    </lineage>
</organism>
<dbReference type="Gene3D" id="3.20.20.70">
    <property type="entry name" value="Aldolase class I"/>
    <property type="match status" value="1"/>
</dbReference>
<proteinExistence type="predicted"/>
<sequence length="88" mass="9966">MVVSNVLSVENAVEALEHGDIVAIGRTALVEPEFSKKIKENRIKEIDTNVYDINKLSLPEKLVERFLMENTPLPPLPGIEKIRENIKK</sequence>
<reference evidence="1 2" key="1">
    <citation type="submission" date="2023-07" db="EMBL/GenBank/DDBJ databases">
        <title>Genomic Encyclopedia of Type Strains, Phase IV (KMG-IV): sequencing the most valuable type-strain genomes for metagenomic binning, comparative biology and taxonomic classification.</title>
        <authorList>
            <person name="Goeker M."/>
        </authorList>
    </citation>
    <scope>NUCLEOTIDE SEQUENCE [LARGE SCALE GENOMIC DNA]</scope>
    <source>
        <strain evidence="1 2">DSM 27594</strain>
    </source>
</reference>
<dbReference type="SUPFAM" id="SSF51395">
    <property type="entry name" value="FMN-linked oxidoreductases"/>
    <property type="match status" value="1"/>
</dbReference>
<evidence type="ECO:0000313" key="1">
    <source>
        <dbReference type="EMBL" id="MDQ0201684.1"/>
    </source>
</evidence>
<protein>
    <submittedName>
        <fullName evidence="1">2,4-dienoyl-CoA reductase-like NADH-dependent reductase (Old Yellow Enzyme family)</fullName>
    </submittedName>
</protein>
<accession>A0ABT9Y1R1</accession>